<evidence type="ECO:0000256" key="7">
    <source>
        <dbReference type="PROSITE-ProRule" id="PRU00124"/>
    </source>
</evidence>
<accession>A0A8S2FU04</accession>
<protein>
    <submittedName>
        <fullName evidence="9">Uncharacterized protein</fullName>
    </submittedName>
</protein>
<dbReference type="PANTHER" id="PTHR24270">
    <property type="entry name" value="LOW-DENSITY LIPOPROTEIN RECEPTOR-RELATED"/>
    <property type="match status" value="1"/>
</dbReference>
<evidence type="ECO:0000256" key="5">
    <source>
        <dbReference type="ARBA" id="ARBA00023136"/>
    </source>
</evidence>
<reference evidence="9" key="1">
    <citation type="submission" date="2021-02" db="EMBL/GenBank/DDBJ databases">
        <authorList>
            <person name="Nowell W R."/>
        </authorList>
    </citation>
    <scope>NUCLEOTIDE SEQUENCE</scope>
</reference>
<dbReference type="SMART" id="SM00192">
    <property type="entry name" value="LDLa"/>
    <property type="match status" value="2"/>
</dbReference>
<dbReference type="PROSITE" id="PS50068">
    <property type="entry name" value="LDLRA_2"/>
    <property type="match status" value="2"/>
</dbReference>
<comment type="subcellular location">
    <subcellularLocation>
        <location evidence="1">Membrane</location>
        <topology evidence="1">Single-pass membrane protein</topology>
    </subcellularLocation>
</comment>
<comment type="caution">
    <text evidence="7">Lacks conserved residue(s) required for the propagation of feature annotation.</text>
</comment>
<dbReference type="EMBL" id="CAJOBA010064697">
    <property type="protein sequence ID" value="CAF4353870.1"/>
    <property type="molecule type" value="Genomic_DNA"/>
</dbReference>
<dbReference type="InterPro" id="IPR050685">
    <property type="entry name" value="LDLR"/>
</dbReference>
<keyword evidence="6 7" id="KW-1015">Disulfide bond</keyword>
<evidence type="ECO:0000313" key="10">
    <source>
        <dbReference type="EMBL" id="CAF4353870.1"/>
    </source>
</evidence>
<gene>
    <name evidence="9" type="ORF">OVA965_LOCUS39851</name>
    <name evidence="10" type="ORF">TMI583_LOCUS41220</name>
</gene>
<evidence type="ECO:0000256" key="1">
    <source>
        <dbReference type="ARBA" id="ARBA00004167"/>
    </source>
</evidence>
<feature type="disulfide bond" evidence="7">
    <location>
        <begin position="182"/>
        <end position="200"/>
    </location>
</feature>
<keyword evidence="2" id="KW-0812">Transmembrane</keyword>
<evidence type="ECO:0000256" key="2">
    <source>
        <dbReference type="ARBA" id="ARBA00022692"/>
    </source>
</evidence>
<dbReference type="GO" id="GO:0016192">
    <property type="term" value="P:vesicle-mediated transport"/>
    <property type="evidence" value="ECO:0007669"/>
    <property type="project" value="UniProtKB-ARBA"/>
</dbReference>
<evidence type="ECO:0000256" key="3">
    <source>
        <dbReference type="ARBA" id="ARBA00022737"/>
    </source>
</evidence>
<dbReference type="Gene3D" id="4.10.400.10">
    <property type="entry name" value="Low-density Lipoprotein Receptor"/>
    <property type="match status" value="2"/>
</dbReference>
<dbReference type="SUPFAM" id="SSF57424">
    <property type="entry name" value="LDL receptor-like module"/>
    <property type="match status" value="2"/>
</dbReference>
<proteinExistence type="predicted"/>
<feature type="region of interest" description="Disordered" evidence="8">
    <location>
        <begin position="426"/>
        <end position="445"/>
    </location>
</feature>
<dbReference type="PRINTS" id="PR00261">
    <property type="entry name" value="LDLRECEPTOR"/>
</dbReference>
<feature type="disulfide bond" evidence="7">
    <location>
        <begin position="152"/>
        <end position="167"/>
    </location>
</feature>
<dbReference type="CDD" id="cd00112">
    <property type="entry name" value="LDLa"/>
    <property type="match status" value="1"/>
</dbReference>
<dbReference type="InterPro" id="IPR036055">
    <property type="entry name" value="LDL_receptor-like_sf"/>
</dbReference>
<dbReference type="GO" id="GO:0005886">
    <property type="term" value="C:plasma membrane"/>
    <property type="evidence" value="ECO:0007669"/>
    <property type="project" value="TreeGrafter"/>
</dbReference>
<keyword evidence="3" id="KW-0677">Repeat</keyword>
<dbReference type="PANTHER" id="PTHR24270:SF62">
    <property type="entry name" value="LOW-DENSITY LIPOPROTEIN RECEPTOR-RELATED PROTEIN 2"/>
    <property type="match status" value="1"/>
</dbReference>
<dbReference type="InterPro" id="IPR002172">
    <property type="entry name" value="LDrepeatLR_classA_rpt"/>
</dbReference>
<evidence type="ECO:0000313" key="9">
    <source>
        <dbReference type="EMBL" id="CAF1561893.1"/>
    </source>
</evidence>
<keyword evidence="4" id="KW-1133">Transmembrane helix</keyword>
<dbReference type="Pfam" id="PF00057">
    <property type="entry name" value="Ldl_recept_a"/>
    <property type="match status" value="1"/>
</dbReference>
<feature type="disulfide bond" evidence="7">
    <location>
        <begin position="133"/>
        <end position="145"/>
    </location>
</feature>
<evidence type="ECO:0000256" key="6">
    <source>
        <dbReference type="ARBA" id="ARBA00023157"/>
    </source>
</evidence>
<keyword evidence="5" id="KW-0472">Membrane</keyword>
<sequence>MCSIQSHLTTENYDCFKVDSTFYCRRPTHISTNVVLPENCTKNVDEIWTFSDLKENSITEHTLLKWLIPVDIVQSYTQYIYYSGSDGFICNCSKGYFGSICQYKLSTAESPKALVEQQLRVQPAFRYHSIPICYADITCNTGMVCLEWRNICDGIVQCDDYADEKNCYLLKENQCELDEFRCRNGMCIPDEFVFDGQFDCMDLSDEQKNKKMLEIYEKCDTIPNIDCDERFCNKDEFSCGNGQCIQWLDSINEKSCGNYRNLYYRCEVDFHLKTRTNGTCLSYLHETTFDSATSINECHKALTHLLDFRHSMQNRIKNFETYCKDELIYFPKNPIYEPYIRTVYNKTLILRAIADRSYFDEQNRIKRSPHLYCFNGSLICHGIISQLDDADHCIGFNELKNYAHPPFYFLFCNNSNTIHQQTIQELQPSSHRKRSPNVKPSLHNNVLRSSLPPIQLIIPSPANT</sequence>
<comment type="caution">
    <text evidence="9">The sequence shown here is derived from an EMBL/GenBank/DDBJ whole genome shotgun (WGS) entry which is preliminary data.</text>
</comment>
<evidence type="ECO:0000313" key="11">
    <source>
        <dbReference type="Proteomes" id="UP000677228"/>
    </source>
</evidence>
<name>A0A8S2FU04_9BILA</name>
<dbReference type="Proteomes" id="UP000677228">
    <property type="component" value="Unassembled WGS sequence"/>
</dbReference>
<evidence type="ECO:0000256" key="8">
    <source>
        <dbReference type="SAM" id="MobiDB-lite"/>
    </source>
</evidence>
<feature type="disulfide bond" evidence="7">
    <location>
        <begin position="175"/>
        <end position="187"/>
    </location>
</feature>
<dbReference type="AlphaFoldDB" id="A0A8S2FU04"/>
<evidence type="ECO:0000256" key="4">
    <source>
        <dbReference type="ARBA" id="ARBA00022989"/>
    </source>
</evidence>
<organism evidence="9 11">
    <name type="scientific">Didymodactylos carnosus</name>
    <dbReference type="NCBI Taxonomy" id="1234261"/>
    <lineage>
        <taxon>Eukaryota</taxon>
        <taxon>Metazoa</taxon>
        <taxon>Spiralia</taxon>
        <taxon>Gnathifera</taxon>
        <taxon>Rotifera</taxon>
        <taxon>Eurotatoria</taxon>
        <taxon>Bdelloidea</taxon>
        <taxon>Philodinida</taxon>
        <taxon>Philodinidae</taxon>
        <taxon>Didymodactylos</taxon>
    </lineage>
</organism>
<dbReference type="EMBL" id="CAJNOK010042066">
    <property type="protein sequence ID" value="CAF1561893.1"/>
    <property type="molecule type" value="Genomic_DNA"/>
</dbReference>
<dbReference type="Proteomes" id="UP000682733">
    <property type="component" value="Unassembled WGS sequence"/>
</dbReference>